<keyword evidence="3" id="KW-1185">Reference proteome</keyword>
<dbReference type="Pfam" id="PF18962">
    <property type="entry name" value="Por_Secre_tail"/>
    <property type="match status" value="1"/>
</dbReference>
<dbReference type="InterPro" id="IPR007110">
    <property type="entry name" value="Ig-like_dom"/>
</dbReference>
<dbReference type="EMBL" id="LQZQ01000051">
    <property type="protein sequence ID" value="KYG71424.1"/>
    <property type="molecule type" value="Genomic_DNA"/>
</dbReference>
<dbReference type="InterPro" id="IPR052025">
    <property type="entry name" value="Xyloglucanase_GH74"/>
</dbReference>
<reference evidence="2" key="1">
    <citation type="submission" date="2016-01" db="EMBL/GenBank/DDBJ databases">
        <title>Genome sequencing of Roseivirga ehrenbergii KMM 6017.</title>
        <authorList>
            <person name="Selvaratnam C."/>
            <person name="Thevarajoo S."/>
            <person name="Goh K.M."/>
            <person name="Ee R."/>
            <person name="Chan K.-G."/>
            <person name="Chong C.S."/>
        </authorList>
    </citation>
    <scope>NUCLEOTIDE SEQUENCE [LARGE SCALE GENOMIC DNA]</scope>
    <source>
        <strain evidence="2">KMM 6017</strain>
    </source>
</reference>
<dbReference type="STRING" id="279360.MB14_11670"/>
<accession>A0A150WY89</accession>
<evidence type="ECO:0000259" key="1">
    <source>
        <dbReference type="PROSITE" id="PS50835"/>
    </source>
</evidence>
<dbReference type="PANTHER" id="PTHR43739:SF5">
    <property type="entry name" value="EXO-ALPHA-SIALIDASE"/>
    <property type="match status" value="1"/>
</dbReference>
<dbReference type="Gene3D" id="2.130.10.10">
    <property type="entry name" value="YVTN repeat-like/Quinoprotein amine dehydrogenase"/>
    <property type="match status" value="3"/>
</dbReference>
<dbReference type="AlphaFoldDB" id="A0A150WY89"/>
<evidence type="ECO:0000313" key="2">
    <source>
        <dbReference type="EMBL" id="KYG71424.1"/>
    </source>
</evidence>
<gene>
    <name evidence="2" type="ORF">MB14_11670</name>
</gene>
<dbReference type="NCBIfam" id="TIGR04183">
    <property type="entry name" value="Por_Secre_tail"/>
    <property type="match status" value="1"/>
</dbReference>
<dbReference type="InterPro" id="IPR015943">
    <property type="entry name" value="WD40/YVTN_repeat-like_dom_sf"/>
</dbReference>
<protein>
    <recommendedName>
        <fullName evidence="1">Ig-like domain-containing protein</fullName>
    </recommendedName>
</protein>
<name>A0A150WY89_ROSEK</name>
<organism evidence="2 3">
    <name type="scientific">Roseivirga ehrenbergii (strain DSM 102268 / JCM 13514 / KCTC 12282 / NCIMB 14502 / KMM 6017)</name>
    <dbReference type="NCBI Taxonomy" id="279360"/>
    <lineage>
        <taxon>Bacteria</taxon>
        <taxon>Pseudomonadati</taxon>
        <taxon>Bacteroidota</taxon>
        <taxon>Cytophagia</taxon>
        <taxon>Cytophagales</taxon>
        <taxon>Roseivirgaceae</taxon>
        <taxon>Roseivirga</taxon>
    </lineage>
</organism>
<dbReference type="InterPro" id="IPR013783">
    <property type="entry name" value="Ig-like_fold"/>
</dbReference>
<dbReference type="SUPFAM" id="SSF50978">
    <property type="entry name" value="WD40 repeat-like"/>
    <property type="match status" value="1"/>
</dbReference>
<evidence type="ECO:0000313" key="3">
    <source>
        <dbReference type="Proteomes" id="UP000075583"/>
    </source>
</evidence>
<sequence length="969" mass="105380">MYFEYQSFRSFKVNTEPQFTINQNEGLNEEAEAESENPQKRLAYEMDMLKDPSTGKIPFDIRHKELSYVRELNQIERINIRSSAAGISQTNASPFVNFGPFNIGGRTRALAIDVTDENILIAGGISGGVWRSTDQGATWTRTTNFDQIPSVTTIVQDKRAGKTANWYYATGENIGNSVSETGAFYLGDGIYKSTDGGVSWSLLEGTATNSITTLGKFSLVNKIAIDYSNQTETEIYVAGLSKIYRTLDDFQTVTTVLGLPNTGVGNSADIAIATDGTVIASIPNKSSNGTNPEEGIFISPDGITWTSITLPAGWPSTFRRVELAFDPHDENFFYALGETFFYKYDRSTSTWTTLTDNINVNEESVQGFDAQGGYNLEVAVHPGNQNTVYVGGTNLLRSPNGFTTATDRKHIGGYTGTGTAGPYTNHHPDIHTLSFLPSDAKKMFTGSDGGIHKTNDNTASTVVWSSLNNGYVTSQFYTVDLYRGDRGDNQIIGGMQDNGTWALFQNDPTSSWIQAYGGDGAFSAISYNALYASAQEGQMGRFELVDNTYQASENISPSDDDEEFLFINPFIVDRVNQDRMYVAAKGKIYYTYDIRENPGKGEWEEINGTGITSQPVSALATSVQPEGVLYFGTTTGRLQKISNTKEITTVENISASNLPQNASITSIAVDPRDASRVFVTFGNYGIISVWMSEDGGQTWASISGNLEENANGSGNGSSVRSIEILPNGTSGEKVFVGTSTGLYMTSSLNGASTVWTQQAPNIIGNSIVNMVKVRPIDGKVIAATHGSGVFVGYYDTGFNPEINYSMTGENSAVLRANQSYNTGEGFGFKWFKDGEVITGQTGAELVVTATGTYKCEVTDQLGPVAFTNEVSFDFDVVASIDDPLQVDAQVSPNPSNGVFNVNLDAAYTTGFDYSIVSSNGNQVVTGKKEFYNTEERFQVNLSSMPDGLYILNVNNDKRRDVIKLLKQTN</sequence>
<dbReference type="PANTHER" id="PTHR43739">
    <property type="entry name" value="XYLOGLUCANASE (EUROFUNG)"/>
    <property type="match status" value="1"/>
</dbReference>
<dbReference type="Gene3D" id="2.60.40.10">
    <property type="entry name" value="Immunoglobulins"/>
    <property type="match status" value="1"/>
</dbReference>
<dbReference type="SUPFAM" id="SSF110296">
    <property type="entry name" value="Oligoxyloglucan reducing end-specific cellobiohydrolase"/>
    <property type="match status" value="1"/>
</dbReference>
<dbReference type="GO" id="GO:0010411">
    <property type="term" value="P:xyloglucan metabolic process"/>
    <property type="evidence" value="ECO:0007669"/>
    <property type="project" value="TreeGrafter"/>
</dbReference>
<dbReference type="PROSITE" id="PS50835">
    <property type="entry name" value="IG_LIKE"/>
    <property type="match status" value="1"/>
</dbReference>
<dbReference type="Proteomes" id="UP000075583">
    <property type="component" value="Unassembled WGS sequence"/>
</dbReference>
<dbReference type="InterPro" id="IPR026444">
    <property type="entry name" value="Secre_tail"/>
</dbReference>
<dbReference type="InterPro" id="IPR036322">
    <property type="entry name" value="WD40_repeat_dom_sf"/>
</dbReference>
<proteinExistence type="predicted"/>
<feature type="domain" description="Ig-like" evidence="1">
    <location>
        <begin position="828"/>
        <end position="871"/>
    </location>
</feature>
<comment type="caution">
    <text evidence="2">The sequence shown here is derived from an EMBL/GenBank/DDBJ whole genome shotgun (WGS) entry which is preliminary data.</text>
</comment>